<dbReference type="EMBL" id="LAZR01001978">
    <property type="protein sequence ID" value="KKN36245.1"/>
    <property type="molecule type" value="Genomic_DNA"/>
</dbReference>
<gene>
    <name evidence="1" type="ORF">LCGC14_0775350</name>
</gene>
<sequence length="121" mass="13598">MASKTIMNQNHHLKVLGAQVRRDTFEGRPHLIVPVVILTEGVHHGSGGRILYTAEEMSKFPDAWNGRPIPVFHPTENGEPVSVTHRRLLNSKPWGNFSTLCLCHQVMALDLSASYGWMRKS</sequence>
<reference evidence="1" key="1">
    <citation type="journal article" date="2015" name="Nature">
        <title>Complex archaea that bridge the gap between prokaryotes and eukaryotes.</title>
        <authorList>
            <person name="Spang A."/>
            <person name="Saw J.H."/>
            <person name="Jorgensen S.L."/>
            <person name="Zaremba-Niedzwiedzka K."/>
            <person name="Martijn J."/>
            <person name="Lind A.E."/>
            <person name="van Eijk R."/>
            <person name="Schleper C."/>
            <person name="Guy L."/>
            <person name="Ettema T.J."/>
        </authorList>
    </citation>
    <scope>NUCLEOTIDE SEQUENCE</scope>
</reference>
<evidence type="ECO:0000313" key="1">
    <source>
        <dbReference type="EMBL" id="KKN36245.1"/>
    </source>
</evidence>
<organism evidence="1">
    <name type="scientific">marine sediment metagenome</name>
    <dbReference type="NCBI Taxonomy" id="412755"/>
    <lineage>
        <taxon>unclassified sequences</taxon>
        <taxon>metagenomes</taxon>
        <taxon>ecological metagenomes</taxon>
    </lineage>
</organism>
<accession>A0A0F9PX68</accession>
<comment type="caution">
    <text evidence="1">The sequence shown here is derived from an EMBL/GenBank/DDBJ whole genome shotgun (WGS) entry which is preliminary data.</text>
</comment>
<proteinExistence type="predicted"/>
<protein>
    <submittedName>
        <fullName evidence="1">Uncharacterized protein</fullName>
    </submittedName>
</protein>
<name>A0A0F9PX68_9ZZZZ</name>
<dbReference type="AlphaFoldDB" id="A0A0F9PX68"/>